<dbReference type="PROSITE" id="PS51257">
    <property type="entry name" value="PROKAR_LIPOPROTEIN"/>
    <property type="match status" value="1"/>
</dbReference>
<reference evidence="2" key="1">
    <citation type="submission" date="2016-07" db="EMBL/GenBank/DDBJ databases">
        <authorList>
            <person name="Florea S."/>
            <person name="Webb J.S."/>
            <person name="Jaromczyk J."/>
            <person name="Schardl C.L."/>
        </authorList>
    </citation>
    <scope>NUCLEOTIDE SEQUENCE [LARGE SCALE GENOMIC DNA]</scope>
</reference>
<evidence type="ECO:0000313" key="1">
    <source>
        <dbReference type="EMBL" id="AOE43765.1"/>
    </source>
</evidence>
<organism evidence="1 2">
    <name type="scientific">Gordonia phage Bantam</name>
    <dbReference type="NCBI Taxonomy" id="1887641"/>
    <lineage>
        <taxon>Viruses</taxon>
        <taxon>Duplodnaviria</taxon>
        <taxon>Heunggongvirae</taxon>
        <taxon>Uroviricota</taxon>
        <taxon>Caudoviricetes</taxon>
        <taxon>Bantamvirus</taxon>
        <taxon>Bantamvirus bantam</taxon>
    </lineage>
</organism>
<gene>
    <name evidence="1" type="primary">76</name>
    <name evidence="1" type="ORF">SEA_BANTAM_76</name>
</gene>
<accession>A0A1B3AYD6</accession>
<evidence type="ECO:0000313" key="2">
    <source>
        <dbReference type="Proteomes" id="UP000202170"/>
    </source>
</evidence>
<dbReference type="EMBL" id="KX557272">
    <property type="protein sequence ID" value="AOE43765.1"/>
    <property type="molecule type" value="Genomic_DNA"/>
</dbReference>
<dbReference type="RefSeq" id="YP_009287544.1">
    <property type="nucleotide sequence ID" value="NC_031074.1"/>
</dbReference>
<proteinExistence type="predicted"/>
<evidence type="ECO:0008006" key="3">
    <source>
        <dbReference type="Google" id="ProtNLM"/>
    </source>
</evidence>
<dbReference type="GeneID" id="29080340"/>
<protein>
    <recommendedName>
        <fullName evidence="3">Lipoprotein</fullName>
    </recommendedName>
</protein>
<keyword evidence="2" id="KW-1185">Reference proteome</keyword>
<sequence>MKLKHKVIASVMALGLAGTMTACAGASDPAVQSDQDKVNKQVDQRGGAYIPKNNVEFNNYNQAQELYDSPNTIIWCSASFPNDSSPLFTVPIRGKLTSSSVSYFRGQERLDRNTDPWTAESRSVDGMYHGSPPPYRYGFTPGGEYVDFFGLETFCTTQPTKFQREKTEISLSVDPGLADAQKRAQEALAKGDVDGAQKILEGATPR</sequence>
<dbReference type="KEGG" id="vg:29080340"/>
<name>A0A1B3AYD6_9CAUD</name>
<dbReference type="Proteomes" id="UP000202170">
    <property type="component" value="Segment"/>
</dbReference>